<dbReference type="PROSITE" id="PS51009">
    <property type="entry name" value="CYTCII"/>
    <property type="match status" value="1"/>
</dbReference>
<evidence type="ECO:0000256" key="8">
    <source>
        <dbReference type="SAM" id="SignalP"/>
    </source>
</evidence>
<proteinExistence type="predicted"/>
<name>A0A7W6H5K7_9HYPH</name>
<dbReference type="GO" id="GO:0005506">
    <property type="term" value="F:iron ion binding"/>
    <property type="evidence" value="ECO:0007669"/>
    <property type="project" value="InterPro"/>
</dbReference>
<dbReference type="InterPro" id="IPR010980">
    <property type="entry name" value="Cyt_c/b562"/>
</dbReference>
<dbReference type="GO" id="GO:0009055">
    <property type="term" value="F:electron transfer activity"/>
    <property type="evidence" value="ECO:0007669"/>
    <property type="project" value="InterPro"/>
</dbReference>
<feature type="signal peptide" evidence="8">
    <location>
        <begin position="1"/>
        <end position="26"/>
    </location>
</feature>
<evidence type="ECO:0000256" key="5">
    <source>
        <dbReference type="ARBA" id="ARBA00023004"/>
    </source>
</evidence>
<evidence type="ECO:0000256" key="3">
    <source>
        <dbReference type="ARBA" id="ARBA00022723"/>
    </source>
</evidence>
<gene>
    <name evidence="9" type="ORF">GGR04_002842</name>
</gene>
<keyword evidence="10" id="KW-1185">Reference proteome</keyword>
<dbReference type="InterPro" id="IPR012127">
    <property type="entry name" value="Cyt_c_prime"/>
</dbReference>
<evidence type="ECO:0000313" key="10">
    <source>
        <dbReference type="Proteomes" id="UP000542776"/>
    </source>
</evidence>
<protein>
    <submittedName>
        <fullName evidence="9">Cytochrome c556</fullName>
    </submittedName>
</protein>
<accession>A0A7W6H5K7</accession>
<dbReference type="InterPro" id="IPR002321">
    <property type="entry name" value="Cyt_c_II"/>
</dbReference>
<feature type="chain" id="PRO_5030849010" evidence="8">
    <location>
        <begin position="27"/>
        <end position="151"/>
    </location>
</feature>
<dbReference type="AlphaFoldDB" id="A0A7W6H5K7"/>
<evidence type="ECO:0000256" key="6">
    <source>
        <dbReference type="PIRSR" id="PIRSR000027-1"/>
    </source>
</evidence>
<sequence>MRPIARTLVIALALAGPLAALGVAAAQNLDVIAERQAVMKQNGRSAKAANALIKGETPYDAAAALQILQTLNADTKKFVTLFPEDSKTGGKTEASPAIWEKPAEWKAANDKMIADTQAAIDAKPADVAAFKAAFTTVAANCGGCHKQFRVD</sequence>
<dbReference type="GO" id="GO:0042597">
    <property type="term" value="C:periplasmic space"/>
    <property type="evidence" value="ECO:0007669"/>
    <property type="project" value="InterPro"/>
</dbReference>
<dbReference type="SUPFAM" id="SSF47175">
    <property type="entry name" value="Cytochromes"/>
    <property type="match status" value="1"/>
</dbReference>
<evidence type="ECO:0000256" key="7">
    <source>
        <dbReference type="PIRSR" id="PIRSR000027-2"/>
    </source>
</evidence>
<dbReference type="GO" id="GO:0020037">
    <property type="term" value="F:heme binding"/>
    <property type="evidence" value="ECO:0007669"/>
    <property type="project" value="InterPro"/>
</dbReference>
<organism evidence="9 10">
    <name type="scientific">Aureimonas pseudogalii</name>
    <dbReference type="NCBI Taxonomy" id="1744844"/>
    <lineage>
        <taxon>Bacteria</taxon>
        <taxon>Pseudomonadati</taxon>
        <taxon>Pseudomonadota</taxon>
        <taxon>Alphaproteobacteria</taxon>
        <taxon>Hyphomicrobiales</taxon>
        <taxon>Aurantimonadaceae</taxon>
        <taxon>Aureimonas</taxon>
    </lineage>
</organism>
<dbReference type="Proteomes" id="UP000542776">
    <property type="component" value="Unassembled WGS sequence"/>
</dbReference>
<dbReference type="Gene3D" id="1.20.120.10">
    <property type="entry name" value="Cytochrome c/b562"/>
    <property type="match status" value="1"/>
</dbReference>
<dbReference type="Pfam" id="PF01322">
    <property type="entry name" value="Cytochrom_C_2"/>
    <property type="match status" value="1"/>
</dbReference>
<feature type="binding site" description="covalent" evidence="7">
    <location>
        <position position="144"/>
    </location>
    <ligand>
        <name>heme c</name>
        <dbReference type="ChEBI" id="CHEBI:61717"/>
    </ligand>
</feature>
<dbReference type="EMBL" id="JACIEK010000007">
    <property type="protein sequence ID" value="MBB3998987.1"/>
    <property type="molecule type" value="Genomic_DNA"/>
</dbReference>
<evidence type="ECO:0000256" key="4">
    <source>
        <dbReference type="ARBA" id="ARBA00022982"/>
    </source>
</evidence>
<keyword evidence="4" id="KW-0249">Electron transport</keyword>
<evidence type="ECO:0000313" key="9">
    <source>
        <dbReference type="EMBL" id="MBB3998987.1"/>
    </source>
</evidence>
<keyword evidence="8" id="KW-0732">Signal</keyword>
<dbReference type="PIRSF" id="PIRSF000027">
    <property type="entry name" value="Cytc_c_prime"/>
    <property type="match status" value="1"/>
</dbReference>
<feature type="binding site" description="axial binding residue" evidence="6">
    <location>
        <position position="145"/>
    </location>
    <ligand>
        <name>heme c</name>
        <dbReference type="ChEBI" id="CHEBI:61717"/>
    </ligand>
    <ligandPart>
        <name>Fe</name>
        <dbReference type="ChEBI" id="CHEBI:18248"/>
    </ligandPart>
</feature>
<keyword evidence="2 7" id="KW-0349">Heme</keyword>
<evidence type="ECO:0000256" key="2">
    <source>
        <dbReference type="ARBA" id="ARBA00022617"/>
    </source>
</evidence>
<evidence type="ECO:0000256" key="1">
    <source>
        <dbReference type="ARBA" id="ARBA00022448"/>
    </source>
</evidence>
<keyword evidence="3 6" id="KW-0479">Metal-binding</keyword>
<dbReference type="RefSeq" id="WP_183200537.1">
    <property type="nucleotide sequence ID" value="NZ_JACIEK010000007.1"/>
</dbReference>
<feature type="binding site" description="covalent" evidence="7">
    <location>
        <position position="141"/>
    </location>
    <ligand>
        <name>heme c</name>
        <dbReference type="ChEBI" id="CHEBI:61717"/>
    </ligand>
</feature>
<dbReference type="GO" id="GO:0022900">
    <property type="term" value="P:electron transport chain"/>
    <property type="evidence" value="ECO:0007669"/>
    <property type="project" value="InterPro"/>
</dbReference>
<comment type="PTM">
    <text evidence="7">Binds 1 heme group per subunit.</text>
</comment>
<reference evidence="9 10" key="1">
    <citation type="submission" date="2020-08" db="EMBL/GenBank/DDBJ databases">
        <title>Genomic Encyclopedia of Type Strains, Phase IV (KMG-IV): sequencing the most valuable type-strain genomes for metagenomic binning, comparative biology and taxonomic classification.</title>
        <authorList>
            <person name="Goeker M."/>
        </authorList>
    </citation>
    <scope>NUCLEOTIDE SEQUENCE [LARGE SCALE GENOMIC DNA]</scope>
    <source>
        <strain evidence="9 10">DSM 102238</strain>
    </source>
</reference>
<keyword evidence="5 6" id="KW-0408">Iron</keyword>
<keyword evidence="1" id="KW-0813">Transport</keyword>
<comment type="caution">
    <text evidence="9">The sequence shown here is derived from an EMBL/GenBank/DDBJ whole genome shotgun (WGS) entry which is preliminary data.</text>
</comment>